<evidence type="ECO:0000256" key="1">
    <source>
        <dbReference type="SAM" id="Coils"/>
    </source>
</evidence>
<keyword evidence="2" id="KW-0472">Membrane</keyword>
<keyword evidence="2" id="KW-1133">Transmembrane helix</keyword>
<dbReference type="RefSeq" id="WP_097804764.1">
    <property type="nucleotide sequence ID" value="NZ_FXYH01000007.1"/>
</dbReference>
<organism evidence="3 4">
    <name type="scientific">Pelagimonas varians</name>
    <dbReference type="NCBI Taxonomy" id="696760"/>
    <lineage>
        <taxon>Bacteria</taxon>
        <taxon>Pseudomonadati</taxon>
        <taxon>Pseudomonadota</taxon>
        <taxon>Alphaproteobacteria</taxon>
        <taxon>Rhodobacterales</taxon>
        <taxon>Roseobacteraceae</taxon>
        <taxon>Pelagimonas</taxon>
    </lineage>
</organism>
<reference evidence="3 4" key="1">
    <citation type="submission" date="2017-05" db="EMBL/GenBank/DDBJ databases">
        <authorList>
            <person name="Song R."/>
            <person name="Chenine A.L."/>
            <person name="Ruprecht R.M."/>
        </authorList>
    </citation>
    <scope>NUCLEOTIDE SEQUENCE [LARGE SCALE GENOMIC DNA]</scope>
    <source>
        <strain evidence="3 4">CECT 8663</strain>
    </source>
</reference>
<name>A0A238KF18_9RHOB</name>
<evidence type="ECO:0008006" key="5">
    <source>
        <dbReference type="Google" id="ProtNLM"/>
    </source>
</evidence>
<accession>A0A238KF18</accession>
<protein>
    <recommendedName>
        <fullName evidence="5">Bacteriophage tail tape measure N-terminal domain-containing protein</fullName>
    </recommendedName>
</protein>
<sequence length="693" mass="70643">MLGKVKDLFFSIDGRDNTGPAFGSVNRRLRETDGLSAKVSERVGRAGKGMVAFGAAGTLGTAAVVAGFRDVVGLYDEQARVEAKVATAVQVTGGAAGYSADELFKMASGLQDVSRFGDEAILNGVTAQLLTFKEISGDVFEDAQKSVLDLATVLDGDLQSAAIMMGKALNDPIAGLSAMSRAGITFSDAQKDVIKDLAKTGDVAAAQRMILDEIASAYGGQAEAARQAGAGILDAWGNTWGDAKEVIGGVVVEILPPVIEMLEGITGWFQALEPEGQRNVVMMGALALAIPPVTMALGFMAIGISALTGPVGLVLGGISALAVAAGLLWPAADDATASIDKLTTALDEEKVALAALIGPTGTNINLSATAASQKLIEANSRYANIKAIAAEAQALAKAEFAKAESRIEFNVATSGMDFGPGDGADYFYSGPRSVADVIGPQAAEAQLLRARAEGQLERVEQEMAALSEMATTASGAVVDFGGSLDEINVPAAKLTEAIGGGGGGSSKGGGAAGTGLVGAVNELTGATEELAETKGWDTVKDNFKSLIRDGQSWETTWQNILGDAVDHLFDLAFSPAWDALFQNLSAMSGGGGAGGGMLGGLVSGAGNWVGNVLGLDTGGDVTVSGKGGMDRNLTVLRTSDAEQISVRRPGDSMGGGVTINMNIQTPDVQGFQSSKAQIAHQMRGAMGAAQRTA</sequence>
<feature type="transmembrane region" description="Helical" evidence="2">
    <location>
        <begin position="280"/>
        <end position="304"/>
    </location>
</feature>
<dbReference type="Proteomes" id="UP000220836">
    <property type="component" value="Unassembled WGS sequence"/>
</dbReference>
<evidence type="ECO:0000313" key="3">
    <source>
        <dbReference type="EMBL" id="SMX41388.1"/>
    </source>
</evidence>
<evidence type="ECO:0000313" key="4">
    <source>
        <dbReference type="Proteomes" id="UP000220836"/>
    </source>
</evidence>
<keyword evidence="1" id="KW-0175">Coiled coil</keyword>
<dbReference type="EMBL" id="FXYH01000007">
    <property type="protein sequence ID" value="SMX41388.1"/>
    <property type="molecule type" value="Genomic_DNA"/>
</dbReference>
<feature type="transmembrane region" description="Helical" evidence="2">
    <location>
        <begin position="311"/>
        <end position="332"/>
    </location>
</feature>
<keyword evidence="4" id="KW-1185">Reference proteome</keyword>
<dbReference type="OrthoDB" id="7311517at2"/>
<dbReference type="AlphaFoldDB" id="A0A238KF18"/>
<feature type="coiled-coil region" evidence="1">
    <location>
        <begin position="442"/>
        <end position="469"/>
    </location>
</feature>
<proteinExistence type="predicted"/>
<evidence type="ECO:0000256" key="2">
    <source>
        <dbReference type="SAM" id="Phobius"/>
    </source>
</evidence>
<gene>
    <name evidence="3" type="ORF">PEV8663_02263</name>
</gene>
<keyword evidence="2" id="KW-0812">Transmembrane</keyword>